<gene>
    <name evidence="1" type="primary">CT030012.1</name>
</gene>
<organism evidence="1">
    <name type="scientific">Nothobranchius kadleci</name>
    <name type="common">African annual killifish</name>
    <dbReference type="NCBI Taxonomy" id="1051664"/>
    <lineage>
        <taxon>Eukaryota</taxon>
        <taxon>Metazoa</taxon>
        <taxon>Chordata</taxon>
        <taxon>Craniata</taxon>
        <taxon>Vertebrata</taxon>
        <taxon>Euteleostomi</taxon>
        <taxon>Actinopterygii</taxon>
        <taxon>Neopterygii</taxon>
        <taxon>Teleostei</taxon>
        <taxon>Neoteleostei</taxon>
        <taxon>Acanthomorphata</taxon>
        <taxon>Ovalentaria</taxon>
        <taxon>Atherinomorphae</taxon>
        <taxon>Cyprinodontiformes</taxon>
        <taxon>Nothobranchiidae</taxon>
        <taxon>Nothobranchius</taxon>
    </lineage>
</organism>
<protein>
    <submittedName>
        <fullName evidence="1">Uncharacterized protein</fullName>
    </submittedName>
</protein>
<dbReference type="EMBL" id="HADZ01015989">
    <property type="protein sequence ID" value="SBP79930.1"/>
    <property type="molecule type" value="Transcribed_RNA"/>
</dbReference>
<accession>A0A1A8CME8</accession>
<reference evidence="1" key="1">
    <citation type="submission" date="2016-05" db="EMBL/GenBank/DDBJ databases">
        <authorList>
            <person name="Lavstsen T."/>
            <person name="Jespersen J.S."/>
        </authorList>
    </citation>
    <scope>NUCLEOTIDE SEQUENCE</scope>
    <source>
        <tissue evidence="1">Brain</tissue>
    </source>
</reference>
<reference evidence="1" key="2">
    <citation type="submission" date="2016-06" db="EMBL/GenBank/DDBJ databases">
        <title>The genome of a short-lived fish provides insights into sex chromosome evolution and the genetic control of aging.</title>
        <authorList>
            <person name="Reichwald K."/>
            <person name="Felder M."/>
            <person name="Petzold A."/>
            <person name="Koch P."/>
            <person name="Groth M."/>
            <person name="Platzer M."/>
        </authorList>
    </citation>
    <scope>NUCLEOTIDE SEQUENCE</scope>
    <source>
        <tissue evidence="1">Brain</tissue>
    </source>
</reference>
<name>A0A1A8CME8_NOTKA</name>
<proteinExistence type="predicted"/>
<feature type="non-terminal residue" evidence="1">
    <location>
        <position position="1"/>
    </location>
</feature>
<dbReference type="AlphaFoldDB" id="A0A1A8CME8"/>
<evidence type="ECO:0000313" key="1">
    <source>
        <dbReference type="EMBL" id="SBP79930.1"/>
    </source>
</evidence>
<sequence length="63" mass="6337">CLINPGGHLVGPESLGSVGFPAGLVTPGSRVAGIQTRLGSRLGCRWACGLATDISQDSAGCWL</sequence>